<organism evidence="2 3">
    <name type="scientific">Agrococcus casei LMG 22410</name>
    <dbReference type="NCBI Taxonomy" id="1255656"/>
    <lineage>
        <taxon>Bacteria</taxon>
        <taxon>Bacillati</taxon>
        <taxon>Actinomycetota</taxon>
        <taxon>Actinomycetes</taxon>
        <taxon>Micrococcales</taxon>
        <taxon>Microbacteriaceae</taxon>
        <taxon>Agrococcus</taxon>
    </lineage>
</organism>
<gene>
    <name evidence="2" type="ORF">CZ674_00335</name>
</gene>
<dbReference type="OrthoDB" id="4790882at2"/>
<dbReference type="InterPro" id="IPR029058">
    <property type="entry name" value="AB_hydrolase_fold"/>
</dbReference>
<keyword evidence="1" id="KW-1133">Transmembrane helix</keyword>
<dbReference type="Proteomes" id="UP000195787">
    <property type="component" value="Unassembled WGS sequence"/>
</dbReference>
<dbReference type="GeneID" id="303171658"/>
<evidence type="ECO:0000313" key="2">
    <source>
        <dbReference type="EMBL" id="SJM46162.1"/>
    </source>
</evidence>
<keyword evidence="3" id="KW-1185">Reference proteome</keyword>
<protein>
    <submittedName>
        <fullName evidence="2">Uncharacterized protein</fullName>
    </submittedName>
</protein>
<evidence type="ECO:0000313" key="3">
    <source>
        <dbReference type="Proteomes" id="UP000195787"/>
    </source>
</evidence>
<dbReference type="RefSeq" id="WP_086989957.1">
    <property type="nucleotide sequence ID" value="NZ_FUHU01000003.1"/>
</dbReference>
<proteinExistence type="predicted"/>
<dbReference type="AlphaFoldDB" id="A0A1R4ERB8"/>
<evidence type="ECO:0000256" key="1">
    <source>
        <dbReference type="SAM" id="Phobius"/>
    </source>
</evidence>
<sequence>MSAYGSGDATHEVLASALFNTVDGVLRARSMALAAPSCAAAAPGVGPATLADRQVELVVTLADQLARRLATHAFATRWAGAAYSDAEAFVHAQIDSLSDVVGSFMGTMLRPLVLGALLGGAGLTGWAAALGWAFDQVLANPIAGPILQQVINPVQALLDSAWQTLQSAFGPYLGQMLMAAVEDPTLVDIGGWIASGVDNFVLSTLGGVPYGGEDMDGIKTILALLLPIATGGTRLGMNRITPRQTEATSHHASADAPEPVAGYADGFDQIVSQADDIVINAYEMPDGSIRYQVFVQGTQNWSMGDGESAFDLQSNLENAASADQLYGTAFGLEQAMLDAGIQPGDDVDLFGYSQGGMATTLVAANGTFNVNSLTTYGAPTGWVDTPDDLNWTQIQLAQDIVPNIAGGQQLSNGGTLIEIDSLVEADSPIGYHLSDAYEPALAWLEASGDTAALAQMRQRANELIGATAVSTASYELDRE</sequence>
<keyword evidence="1" id="KW-0812">Transmembrane</keyword>
<keyword evidence="1" id="KW-0472">Membrane</keyword>
<dbReference type="SUPFAM" id="SSF53474">
    <property type="entry name" value="alpha/beta-Hydrolases"/>
    <property type="match status" value="1"/>
</dbReference>
<name>A0A1R4ERB8_9MICO</name>
<reference evidence="2 3" key="1">
    <citation type="submission" date="2017-02" db="EMBL/GenBank/DDBJ databases">
        <authorList>
            <person name="Peterson S.W."/>
        </authorList>
    </citation>
    <scope>NUCLEOTIDE SEQUENCE [LARGE SCALE GENOMIC DNA]</scope>
    <source>
        <strain evidence="2 3">LMG 22410</strain>
    </source>
</reference>
<feature type="transmembrane region" description="Helical" evidence="1">
    <location>
        <begin position="112"/>
        <end position="134"/>
    </location>
</feature>
<accession>A0A1R4ERB8</accession>
<dbReference type="Gene3D" id="3.40.50.1820">
    <property type="entry name" value="alpha/beta hydrolase"/>
    <property type="match status" value="1"/>
</dbReference>
<dbReference type="EMBL" id="FUHU01000003">
    <property type="protein sequence ID" value="SJM46162.1"/>
    <property type="molecule type" value="Genomic_DNA"/>
</dbReference>